<dbReference type="AlphaFoldDB" id="A0A9D3UCS9"/>
<gene>
    <name evidence="6" type="ORF">J1N35_039745</name>
</gene>
<evidence type="ECO:0000256" key="1">
    <source>
        <dbReference type="ARBA" id="ARBA00022723"/>
    </source>
</evidence>
<keyword evidence="2 4" id="KW-0863">Zinc-finger</keyword>
<evidence type="ECO:0000313" key="7">
    <source>
        <dbReference type="Proteomes" id="UP000828251"/>
    </source>
</evidence>
<reference evidence="6 7" key="1">
    <citation type="journal article" date="2021" name="Plant Biotechnol. J.">
        <title>Multi-omics assisted identification of the key and species-specific regulatory components of drought-tolerant mechanisms in Gossypium stocksii.</title>
        <authorList>
            <person name="Yu D."/>
            <person name="Ke L."/>
            <person name="Zhang D."/>
            <person name="Wu Y."/>
            <person name="Sun Y."/>
            <person name="Mei J."/>
            <person name="Sun J."/>
            <person name="Sun Y."/>
        </authorList>
    </citation>
    <scope>NUCLEOTIDE SEQUENCE [LARGE SCALE GENOMIC DNA]</scope>
    <source>
        <strain evidence="7">cv. E1</strain>
        <tissue evidence="6">Leaf</tissue>
    </source>
</reference>
<feature type="domain" description="SWIM-type" evidence="5">
    <location>
        <begin position="68"/>
        <end position="100"/>
    </location>
</feature>
<accession>A0A9D3UCS9</accession>
<keyword evidence="1" id="KW-0479">Metal-binding</keyword>
<dbReference type="Proteomes" id="UP000828251">
    <property type="component" value="Unassembled WGS sequence"/>
</dbReference>
<dbReference type="SMART" id="SM00575">
    <property type="entry name" value="ZnF_PMZ"/>
    <property type="match status" value="1"/>
</dbReference>
<evidence type="ECO:0000256" key="2">
    <source>
        <dbReference type="ARBA" id="ARBA00022771"/>
    </source>
</evidence>
<protein>
    <recommendedName>
        <fullName evidence="5">SWIM-type domain-containing protein</fullName>
    </recommendedName>
</protein>
<keyword evidence="7" id="KW-1185">Reference proteome</keyword>
<keyword evidence="3" id="KW-0862">Zinc</keyword>
<dbReference type="GO" id="GO:0008270">
    <property type="term" value="F:zinc ion binding"/>
    <property type="evidence" value="ECO:0007669"/>
    <property type="project" value="UniProtKB-KW"/>
</dbReference>
<dbReference type="Pfam" id="PF04434">
    <property type="entry name" value="SWIM"/>
    <property type="match status" value="1"/>
</dbReference>
<proteinExistence type="predicted"/>
<evidence type="ECO:0000256" key="3">
    <source>
        <dbReference type="ARBA" id="ARBA00022833"/>
    </source>
</evidence>
<evidence type="ECO:0000256" key="4">
    <source>
        <dbReference type="PROSITE-ProRule" id="PRU00325"/>
    </source>
</evidence>
<dbReference type="InterPro" id="IPR006564">
    <property type="entry name" value="Znf_PMZ"/>
</dbReference>
<dbReference type="PROSITE" id="PS50966">
    <property type="entry name" value="ZF_SWIM"/>
    <property type="match status" value="1"/>
</dbReference>
<sequence length="151" mass="17978">MDALFPKRAKKYVRQIKGHVWCNDIMKEIREAIERANCMHLVCHSRKNQSFWVMQFDRPDQSIAEGVYRVNLRRQTCDCGRFETLRFSCAHAIAACSLICLDHMSFVDEVYKIQHMYNVWKYEFQKVPNEKNSYMFTTIWTHFPTNTAIGL</sequence>
<name>A0A9D3UCS9_9ROSI</name>
<dbReference type="EMBL" id="JAIQCV010000012">
    <property type="protein sequence ID" value="KAH1038002.1"/>
    <property type="molecule type" value="Genomic_DNA"/>
</dbReference>
<comment type="caution">
    <text evidence="6">The sequence shown here is derived from an EMBL/GenBank/DDBJ whole genome shotgun (WGS) entry which is preliminary data.</text>
</comment>
<evidence type="ECO:0000313" key="6">
    <source>
        <dbReference type="EMBL" id="KAH1038002.1"/>
    </source>
</evidence>
<evidence type="ECO:0000259" key="5">
    <source>
        <dbReference type="PROSITE" id="PS50966"/>
    </source>
</evidence>
<dbReference type="InterPro" id="IPR007527">
    <property type="entry name" value="Znf_SWIM"/>
</dbReference>
<dbReference type="OrthoDB" id="987765at2759"/>
<organism evidence="6 7">
    <name type="scientific">Gossypium stocksii</name>
    <dbReference type="NCBI Taxonomy" id="47602"/>
    <lineage>
        <taxon>Eukaryota</taxon>
        <taxon>Viridiplantae</taxon>
        <taxon>Streptophyta</taxon>
        <taxon>Embryophyta</taxon>
        <taxon>Tracheophyta</taxon>
        <taxon>Spermatophyta</taxon>
        <taxon>Magnoliopsida</taxon>
        <taxon>eudicotyledons</taxon>
        <taxon>Gunneridae</taxon>
        <taxon>Pentapetalae</taxon>
        <taxon>rosids</taxon>
        <taxon>malvids</taxon>
        <taxon>Malvales</taxon>
        <taxon>Malvaceae</taxon>
        <taxon>Malvoideae</taxon>
        <taxon>Gossypium</taxon>
    </lineage>
</organism>